<feature type="compositionally biased region" description="Low complexity" evidence="1">
    <location>
        <begin position="11"/>
        <end position="28"/>
    </location>
</feature>
<dbReference type="PANTHER" id="PTHR20883:SF46">
    <property type="entry name" value="PHYTANOYL-COA HYDROXYLASE"/>
    <property type="match status" value="1"/>
</dbReference>
<proteinExistence type="predicted"/>
<organism evidence="2">
    <name type="scientific">uncultured Chloroflexota bacterium</name>
    <dbReference type="NCBI Taxonomy" id="166587"/>
    <lineage>
        <taxon>Bacteria</taxon>
        <taxon>Bacillati</taxon>
        <taxon>Chloroflexota</taxon>
        <taxon>environmental samples</taxon>
    </lineage>
</organism>
<evidence type="ECO:0008006" key="3">
    <source>
        <dbReference type="Google" id="ProtNLM"/>
    </source>
</evidence>
<evidence type="ECO:0000313" key="2">
    <source>
        <dbReference type="EMBL" id="CAA9296949.1"/>
    </source>
</evidence>
<dbReference type="PANTHER" id="PTHR20883">
    <property type="entry name" value="PHYTANOYL-COA DIOXYGENASE DOMAIN CONTAINING 1"/>
    <property type="match status" value="1"/>
</dbReference>
<name>A0A6J4K6U7_9CHLR</name>
<feature type="region of interest" description="Disordered" evidence="1">
    <location>
        <begin position="1"/>
        <end position="32"/>
    </location>
</feature>
<dbReference type="GO" id="GO:0005506">
    <property type="term" value="F:iron ion binding"/>
    <property type="evidence" value="ECO:0007669"/>
    <property type="project" value="UniProtKB-ARBA"/>
</dbReference>
<dbReference type="AlphaFoldDB" id="A0A6J4K6U7"/>
<accession>A0A6J4K6U7</accession>
<gene>
    <name evidence="2" type="ORF">AVDCRST_MAG77-5271</name>
</gene>
<protein>
    <recommendedName>
        <fullName evidence="3">Phytanoyl-CoA dioxygenase family protein</fullName>
    </recommendedName>
</protein>
<dbReference type="Gene3D" id="2.60.120.620">
    <property type="entry name" value="q2cbj1_9rhob like domain"/>
    <property type="match status" value="1"/>
</dbReference>
<evidence type="ECO:0000256" key="1">
    <source>
        <dbReference type="SAM" id="MobiDB-lite"/>
    </source>
</evidence>
<dbReference type="Pfam" id="PF05721">
    <property type="entry name" value="PhyH"/>
    <property type="match status" value="1"/>
</dbReference>
<dbReference type="EMBL" id="CADCTC010000273">
    <property type="protein sequence ID" value="CAA9296949.1"/>
    <property type="molecule type" value="Genomic_DNA"/>
</dbReference>
<sequence length="322" mass="35778">MTATVERPQRADALPAPAKPAKQPTPTLDADRAQRLYTTRAVQADPSADRLSDAQVRQFREQGWLALEGVYSAAEVELGKAALADFIHGRIAPTDGRTHVQEEPALRLADGSLAPESTEERELRVRKVFDFTHHDPRLAELTMQARLRAMLDQLIGADSRLIQDMALLKPPRVGSEKPWHQDTAYFDWLPLGGIIGCWIALDRATVENGCMQVIPRTHAEGPVAHFHHRDCQIADERVRVPEAIAIPLAPGGVLFFSGLIHHGTPPNYSADRRRALQFHYAAANCHNMTYEEHAALFNEGGLYAGCRGWGNNQIDRARYPTP</sequence>
<dbReference type="InterPro" id="IPR008775">
    <property type="entry name" value="Phytyl_CoA_dOase-like"/>
</dbReference>
<dbReference type="SUPFAM" id="SSF51197">
    <property type="entry name" value="Clavaminate synthase-like"/>
    <property type="match status" value="1"/>
</dbReference>
<reference evidence="2" key="1">
    <citation type="submission" date="2020-02" db="EMBL/GenBank/DDBJ databases">
        <authorList>
            <person name="Meier V. D."/>
        </authorList>
    </citation>
    <scope>NUCLEOTIDE SEQUENCE</scope>
    <source>
        <strain evidence="2">AVDCRST_MAG77</strain>
    </source>
</reference>
<dbReference type="GO" id="GO:0016706">
    <property type="term" value="F:2-oxoglutarate-dependent dioxygenase activity"/>
    <property type="evidence" value="ECO:0007669"/>
    <property type="project" value="UniProtKB-ARBA"/>
</dbReference>